<evidence type="ECO:0000313" key="1">
    <source>
        <dbReference type="EMBL" id="KAJ9117107.1"/>
    </source>
</evidence>
<accession>A0ACC2X2Y3</accession>
<evidence type="ECO:0000313" key="2">
    <source>
        <dbReference type="Proteomes" id="UP001234202"/>
    </source>
</evidence>
<sequence>MTSTAAPLYRKQQLKIACVQYDPQLKDVQGNITRVKSFLRGMKRNEVDLLVCPEMALSGYMFTSAQDIKPYLEHPRIGPTSLFCRELATTYGCWVIAGYPELAEESETNTGAGQQENGKGTIKEGSGRDDVKPGYNSAVLVSPSGEVVGNYRKSFLYDTDKTWAREDMNPKDFLAPFDAYELANYVKSVQADTLVVPMNWLDPPQELPDDSSSVQAASTAAAQNRGPSHDNDNDDVGPEMSTLNYWAHRLMPLHDPAPTYPSYAEPSSATDTKKGKEVVFVACNRVGMENGTLRRLAIRLTHSLSPRAPTPPSSLGDRSANQALRLGNRNDVRRLVYGTDDFFGSE</sequence>
<reference evidence="1" key="1">
    <citation type="submission" date="2023-04" db="EMBL/GenBank/DDBJ databases">
        <title>Draft Genome sequencing of Naganishia species isolated from polar environments using Oxford Nanopore Technology.</title>
        <authorList>
            <person name="Leo P."/>
            <person name="Venkateswaran K."/>
        </authorList>
    </citation>
    <scope>NUCLEOTIDE SEQUENCE</scope>
    <source>
        <strain evidence="1">DBVPG 5303</strain>
    </source>
</reference>
<dbReference type="EMBL" id="JASBWV010000033">
    <property type="protein sequence ID" value="KAJ9117107.1"/>
    <property type="molecule type" value="Genomic_DNA"/>
</dbReference>
<protein>
    <submittedName>
        <fullName evidence="1">Uncharacterized protein</fullName>
    </submittedName>
</protein>
<keyword evidence="2" id="KW-1185">Reference proteome</keyword>
<proteinExistence type="predicted"/>
<gene>
    <name evidence="1" type="ORF">QFC24_006566</name>
</gene>
<name>A0ACC2X2Y3_9TREE</name>
<dbReference type="Proteomes" id="UP001234202">
    <property type="component" value="Unassembled WGS sequence"/>
</dbReference>
<comment type="caution">
    <text evidence="1">The sequence shown here is derived from an EMBL/GenBank/DDBJ whole genome shotgun (WGS) entry which is preliminary data.</text>
</comment>
<organism evidence="1 2">
    <name type="scientific">Naganishia onofrii</name>
    <dbReference type="NCBI Taxonomy" id="1851511"/>
    <lineage>
        <taxon>Eukaryota</taxon>
        <taxon>Fungi</taxon>
        <taxon>Dikarya</taxon>
        <taxon>Basidiomycota</taxon>
        <taxon>Agaricomycotina</taxon>
        <taxon>Tremellomycetes</taxon>
        <taxon>Filobasidiales</taxon>
        <taxon>Filobasidiaceae</taxon>
        <taxon>Naganishia</taxon>
    </lineage>
</organism>